<dbReference type="AlphaFoldDB" id="A0A9D1DB19"/>
<reference evidence="2" key="2">
    <citation type="journal article" date="2021" name="PeerJ">
        <title>Extensive microbial diversity within the chicken gut microbiome revealed by metagenomics and culture.</title>
        <authorList>
            <person name="Gilroy R."/>
            <person name="Ravi A."/>
            <person name="Getino M."/>
            <person name="Pursley I."/>
            <person name="Horton D.L."/>
            <person name="Alikhan N.F."/>
            <person name="Baker D."/>
            <person name="Gharbi K."/>
            <person name="Hall N."/>
            <person name="Watson M."/>
            <person name="Adriaenssens E.M."/>
            <person name="Foster-Nyarko E."/>
            <person name="Jarju S."/>
            <person name="Secka A."/>
            <person name="Antonio M."/>
            <person name="Oren A."/>
            <person name="Chaudhuri R.R."/>
            <person name="La Ragione R."/>
            <person name="Hildebrand F."/>
            <person name="Pallen M.J."/>
        </authorList>
    </citation>
    <scope>NUCLEOTIDE SEQUENCE</scope>
    <source>
        <strain evidence="2">ChiW25-3613</strain>
    </source>
</reference>
<organism evidence="2 3">
    <name type="scientific">Candidatus Coproplasma stercoripullorum</name>
    <dbReference type="NCBI Taxonomy" id="2840751"/>
    <lineage>
        <taxon>Bacteria</taxon>
        <taxon>Bacillati</taxon>
        <taxon>Bacillota</taxon>
        <taxon>Clostridia</taxon>
        <taxon>Eubacteriales</taxon>
        <taxon>Candidatus Coproplasma</taxon>
    </lineage>
</organism>
<name>A0A9D1DB19_9FIRM</name>
<dbReference type="Proteomes" id="UP000824179">
    <property type="component" value="Unassembled WGS sequence"/>
</dbReference>
<evidence type="ECO:0000313" key="3">
    <source>
        <dbReference type="Proteomes" id="UP000824179"/>
    </source>
</evidence>
<gene>
    <name evidence="2" type="ORF">IAB90_03615</name>
</gene>
<proteinExistence type="predicted"/>
<dbReference type="EMBL" id="DVHB01000062">
    <property type="protein sequence ID" value="HIR39451.1"/>
    <property type="molecule type" value="Genomic_DNA"/>
</dbReference>
<keyword evidence="1" id="KW-0472">Membrane</keyword>
<keyword evidence="1" id="KW-0812">Transmembrane</keyword>
<comment type="caution">
    <text evidence="2">The sequence shown here is derived from an EMBL/GenBank/DDBJ whole genome shotgun (WGS) entry which is preliminary data.</text>
</comment>
<evidence type="ECO:0008006" key="4">
    <source>
        <dbReference type="Google" id="ProtNLM"/>
    </source>
</evidence>
<accession>A0A9D1DB19</accession>
<keyword evidence="1" id="KW-1133">Transmembrane helix</keyword>
<evidence type="ECO:0000256" key="1">
    <source>
        <dbReference type="SAM" id="Phobius"/>
    </source>
</evidence>
<sequence length="144" mass="16026">MTAYLITACGAVFLSVVVSFIIPQGKLNSTITFVLRIVCIAILISPLAGLFTISDEQFDDMVDYGYICALYSENQSKALEECLMEEYSARSECSVEIVFSDEKGFYAESVEVCLIGSYGDLSDKIYEYLEEADYINITVYESAD</sequence>
<reference evidence="2" key="1">
    <citation type="submission" date="2020-10" db="EMBL/GenBank/DDBJ databases">
        <authorList>
            <person name="Gilroy R."/>
        </authorList>
    </citation>
    <scope>NUCLEOTIDE SEQUENCE</scope>
    <source>
        <strain evidence="2">ChiW25-3613</strain>
    </source>
</reference>
<protein>
    <recommendedName>
        <fullName evidence="4">Stage III sporulation protein AF</fullName>
    </recommendedName>
</protein>
<feature type="transmembrane region" description="Helical" evidence="1">
    <location>
        <begin position="29"/>
        <end position="51"/>
    </location>
</feature>
<evidence type="ECO:0000313" key="2">
    <source>
        <dbReference type="EMBL" id="HIR39451.1"/>
    </source>
</evidence>